<name>A0A171KSE6_9BURK</name>
<evidence type="ECO:0000313" key="1">
    <source>
        <dbReference type="EMBL" id="KKO71813.1"/>
    </source>
</evidence>
<dbReference type="EMBL" id="LBNE01000005">
    <property type="protein sequence ID" value="KKO71813.1"/>
    <property type="molecule type" value="Genomic_DNA"/>
</dbReference>
<proteinExistence type="predicted"/>
<dbReference type="AlphaFoldDB" id="A0A171KSE6"/>
<comment type="caution">
    <text evidence="1">The sequence shown here is derived from an EMBL/GenBank/DDBJ whole genome shotgun (WGS) entry which is preliminary data.</text>
</comment>
<gene>
    <name evidence="1" type="ORF">AAV32_09560</name>
</gene>
<protein>
    <submittedName>
        <fullName evidence="1">Uncharacterized protein</fullName>
    </submittedName>
</protein>
<evidence type="ECO:0000313" key="2">
    <source>
        <dbReference type="Proteomes" id="UP000078084"/>
    </source>
</evidence>
<keyword evidence="2" id="KW-1185">Reference proteome</keyword>
<accession>A0A171KSE6</accession>
<sequence length="88" mass="10358">MLEAKASEAEIAAWRHSQIEEILKSGKARMVSNEFDAPQFCRDWIELAQRTVKHSRLRVMVRDIKKDKKGNTVLHKRTKRPLMAWRSL</sequence>
<reference evidence="1 2" key="1">
    <citation type="submission" date="2015-04" db="EMBL/GenBank/DDBJ databases">
        <title>Genome sequence of Kerstersia gyiorum CG1.</title>
        <authorList>
            <person name="Greninger A.L."/>
            <person name="Kozyreva V."/>
            <person name="Chaturvedi V."/>
        </authorList>
    </citation>
    <scope>NUCLEOTIDE SEQUENCE [LARGE SCALE GENOMIC DNA]</scope>
    <source>
        <strain evidence="1 2">CG1</strain>
    </source>
</reference>
<dbReference type="STRING" id="206506.AAV32_09560"/>
<dbReference type="RefSeq" id="WP_068370818.1">
    <property type="nucleotide sequence ID" value="NZ_LBNE01000005.1"/>
</dbReference>
<dbReference type="Proteomes" id="UP000078084">
    <property type="component" value="Unassembled WGS sequence"/>
</dbReference>
<organism evidence="1 2">
    <name type="scientific">Kerstersia gyiorum</name>
    <dbReference type="NCBI Taxonomy" id="206506"/>
    <lineage>
        <taxon>Bacteria</taxon>
        <taxon>Pseudomonadati</taxon>
        <taxon>Pseudomonadota</taxon>
        <taxon>Betaproteobacteria</taxon>
        <taxon>Burkholderiales</taxon>
        <taxon>Alcaligenaceae</taxon>
        <taxon>Kerstersia</taxon>
    </lineage>
</organism>